<accession>A0ABT6NAI3</accession>
<comment type="similarity">
    <text evidence="1">Belongs to the AHA1 family.</text>
</comment>
<evidence type="ECO:0000313" key="3">
    <source>
        <dbReference type="EMBL" id="MDH8677411.1"/>
    </source>
</evidence>
<dbReference type="Pfam" id="PF08327">
    <property type="entry name" value="AHSA1"/>
    <property type="match status" value="1"/>
</dbReference>
<dbReference type="Proteomes" id="UP001158045">
    <property type="component" value="Unassembled WGS sequence"/>
</dbReference>
<organism evidence="3 4">
    <name type="scientific">Fusibacter bizertensis</name>
    <dbReference type="NCBI Taxonomy" id="1488331"/>
    <lineage>
        <taxon>Bacteria</taxon>
        <taxon>Bacillati</taxon>
        <taxon>Bacillota</taxon>
        <taxon>Clostridia</taxon>
        <taxon>Eubacteriales</taxon>
        <taxon>Eubacteriales Family XII. Incertae Sedis</taxon>
        <taxon>Fusibacter</taxon>
    </lineage>
</organism>
<evidence type="ECO:0000259" key="2">
    <source>
        <dbReference type="Pfam" id="PF08327"/>
    </source>
</evidence>
<proteinExistence type="inferred from homology"/>
<dbReference type="InterPro" id="IPR023393">
    <property type="entry name" value="START-like_dom_sf"/>
</dbReference>
<dbReference type="InterPro" id="IPR013538">
    <property type="entry name" value="ASHA1/2-like_C"/>
</dbReference>
<sequence>MDQLSITDKKIIRKATLSLSVDEVWKLWSTNEGTQKLFGTETLIEMTPFGKYEIYFDSTAPEGLRGSETCQVLSFIPHEMLSFTWNAPPIHEEIRNHAYKTWVVINMKPLKEQSTEVELIHLGWPEGEKWDAVYSYFERAWSSVFEWMKKI</sequence>
<name>A0ABT6NAI3_9FIRM</name>
<dbReference type="SUPFAM" id="SSF55961">
    <property type="entry name" value="Bet v1-like"/>
    <property type="match status" value="1"/>
</dbReference>
<dbReference type="CDD" id="cd07814">
    <property type="entry name" value="SRPBCC_CalC_Aha1-like"/>
    <property type="match status" value="1"/>
</dbReference>
<dbReference type="RefSeq" id="WP_281093224.1">
    <property type="nucleotide sequence ID" value="NZ_JARYZI010000002.1"/>
</dbReference>
<protein>
    <submittedName>
        <fullName evidence="3">SRPBCC domain-containing protein</fullName>
    </submittedName>
</protein>
<reference evidence="3 4" key="1">
    <citation type="submission" date="2023-04" db="EMBL/GenBank/DDBJ databases">
        <title>Fusibacter bizertensis strain WBS, isolated from littoral bottom sediments of the Arctic seas - biochemical and genomic analysis.</title>
        <authorList>
            <person name="Brioukhanov A.L."/>
        </authorList>
    </citation>
    <scope>NUCLEOTIDE SEQUENCE [LARGE SCALE GENOMIC DNA]</scope>
    <source>
        <strain evidence="3 4">WBS</strain>
    </source>
</reference>
<evidence type="ECO:0000313" key="4">
    <source>
        <dbReference type="Proteomes" id="UP001158045"/>
    </source>
</evidence>
<dbReference type="Gene3D" id="3.30.530.20">
    <property type="match status" value="1"/>
</dbReference>
<comment type="caution">
    <text evidence="3">The sequence shown here is derived from an EMBL/GenBank/DDBJ whole genome shotgun (WGS) entry which is preliminary data.</text>
</comment>
<feature type="domain" description="Activator of Hsp90 ATPase homologue 1/2-like C-terminal" evidence="2">
    <location>
        <begin position="20"/>
        <end position="150"/>
    </location>
</feature>
<keyword evidence="4" id="KW-1185">Reference proteome</keyword>
<dbReference type="EMBL" id="JARYZI010000002">
    <property type="protein sequence ID" value="MDH8677411.1"/>
    <property type="molecule type" value="Genomic_DNA"/>
</dbReference>
<gene>
    <name evidence="3" type="ORF">QE109_04585</name>
</gene>
<evidence type="ECO:0000256" key="1">
    <source>
        <dbReference type="ARBA" id="ARBA00006817"/>
    </source>
</evidence>